<accession>A0ABW1R0N9</accession>
<dbReference type="RefSeq" id="WP_128221511.1">
    <property type="nucleotide sequence ID" value="NZ_CP034929.1"/>
</dbReference>
<dbReference type="Gene3D" id="2.30.42.10">
    <property type="match status" value="1"/>
</dbReference>
<comment type="similarity">
    <text evidence="1">Belongs to the peptidase S1C family.</text>
</comment>
<gene>
    <name evidence="7" type="ORF">ACFPWU_11660</name>
</gene>
<sequence>MNEQPPYDPTQDRPTPPPNYFGDEGQASPQQNRHGVEETRPIAAQPATTAQAPRVIPPAAAAAALAEAQVAQAHAAPAPQRPQPVTQPVTQSVEHTAVLGTSWDPYSQGEAARAAAEATAKAPKKRRGAAAGIALGSLVLGAVAGFGGAALYDAIDDDASSTSGITSSSANVIDQGRSDAGTGTVESVAAKVLPSVVQIEVAGSSGSGTGSGIVLSEDGRILTNNHVVDGMGADATVRVAFNDGTRAKAKILGTDPLTDTAVIQAEGVSGLTPATIGKSSNLQVGQQVVAIGAPYGLTSTVTSGIVSALDRPVNVGSADSAGNSTTYPAIQTDAAINPGNSGGPLVDMTGSVVGINSSIRTAGSGATDSSSAGSIGLGFSIPMDPMMAIIDQMSKGETPTHARLGITVTNPDSASAEIGALVDKVTEDSAAAKGGLKAKDVITKVDDNVIDSSDDLVATVRTYRPGDKVTVTYLRDGKEATASVTLASDEGQVASTPQDESDDQGAEQNGPQQLPNGGWGSFPWSR</sequence>
<protein>
    <submittedName>
        <fullName evidence="7">S1C family serine protease</fullName>
        <ecNumber evidence="7">3.4.21.-</ecNumber>
    </submittedName>
</protein>
<evidence type="ECO:0000259" key="6">
    <source>
        <dbReference type="PROSITE" id="PS50106"/>
    </source>
</evidence>
<dbReference type="InterPro" id="IPR009003">
    <property type="entry name" value="Peptidase_S1_PA"/>
</dbReference>
<dbReference type="InterPro" id="IPR001478">
    <property type="entry name" value="PDZ"/>
</dbReference>
<reference evidence="8" key="1">
    <citation type="journal article" date="2019" name="Int. J. Syst. Evol. Microbiol.">
        <title>The Global Catalogue of Microorganisms (GCM) 10K type strain sequencing project: providing services to taxonomists for standard genome sequencing and annotation.</title>
        <authorList>
            <consortium name="The Broad Institute Genomics Platform"/>
            <consortium name="The Broad Institute Genome Sequencing Center for Infectious Disease"/>
            <person name="Wu L."/>
            <person name="Ma J."/>
        </authorList>
    </citation>
    <scope>NUCLEOTIDE SEQUENCE [LARGE SCALE GENOMIC DNA]</scope>
    <source>
        <strain evidence="8">DFY28</strain>
    </source>
</reference>
<evidence type="ECO:0000313" key="8">
    <source>
        <dbReference type="Proteomes" id="UP001596098"/>
    </source>
</evidence>
<feature type="region of interest" description="Disordered" evidence="4">
    <location>
        <begin position="483"/>
        <end position="526"/>
    </location>
</feature>
<feature type="compositionally biased region" description="Polar residues" evidence="4">
    <location>
        <begin position="506"/>
        <end position="515"/>
    </location>
</feature>
<dbReference type="Pfam" id="PF13365">
    <property type="entry name" value="Trypsin_2"/>
    <property type="match status" value="1"/>
</dbReference>
<dbReference type="PANTHER" id="PTHR43343">
    <property type="entry name" value="PEPTIDASE S12"/>
    <property type="match status" value="1"/>
</dbReference>
<feature type="compositionally biased region" description="Low complexity" evidence="4">
    <location>
        <begin position="43"/>
        <end position="55"/>
    </location>
</feature>
<dbReference type="SUPFAM" id="SSF50494">
    <property type="entry name" value="Trypsin-like serine proteases"/>
    <property type="match status" value="1"/>
</dbReference>
<dbReference type="SMART" id="SM00228">
    <property type="entry name" value="PDZ"/>
    <property type="match status" value="1"/>
</dbReference>
<evidence type="ECO:0000256" key="2">
    <source>
        <dbReference type="ARBA" id="ARBA00022670"/>
    </source>
</evidence>
<organism evidence="7 8">
    <name type="scientific">Nocardioides yefusunii</name>
    <dbReference type="NCBI Taxonomy" id="2500546"/>
    <lineage>
        <taxon>Bacteria</taxon>
        <taxon>Bacillati</taxon>
        <taxon>Actinomycetota</taxon>
        <taxon>Actinomycetes</taxon>
        <taxon>Propionibacteriales</taxon>
        <taxon>Nocardioidaceae</taxon>
        <taxon>Nocardioides</taxon>
    </lineage>
</organism>
<dbReference type="EMBL" id="JBHSQI010000005">
    <property type="protein sequence ID" value="MFC6154314.1"/>
    <property type="molecule type" value="Genomic_DNA"/>
</dbReference>
<feature type="domain" description="PDZ" evidence="6">
    <location>
        <begin position="387"/>
        <end position="477"/>
    </location>
</feature>
<dbReference type="InterPro" id="IPR001940">
    <property type="entry name" value="Peptidase_S1C"/>
</dbReference>
<keyword evidence="5" id="KW-0472">Membrane</keyword>
<evidence type="ECO:0000256" key="1">
    <source>
        <dbReference type="ARBA" id="ARBA00010541"/>
    </source>
</evidence>
<dbReference type="Gene3D" id="2.40.10.10">
    <property type="entry name" value="Trypsin-like serine proteases"/>
    <property type="match status" value="2"/>
</dbReference>
<keyword evidence="8" id="KW-1185">Reference proteome</keyword>
<dbReference type="GO" id="GO:0006508">
    <property type="term" value="P:proteolysis"/>
    <property type="evidence" value="ECO:0007669"/>
    <property type="project" value="UniProtKB-KW"/>
</dbReference>
<proteinExistence type="inferred from homology"/>
<keyword evidence="5" id="KW-1133">Transmembrane helix</keyword>
<dbReference type="Proteomes" id="UP001596098">
    <property type="component" value="Unassembled WGS sequence"/>
</dbReference>
<keyword evidence="5" id="KW-0812">Transmembrane</keyword>
<dbReference type="Pfam" id="PF13180">
    <property type="entry name" value="PDZ_2"/>
    <property type="match status" value="1"/>
</dbReference>
<dbReference type="EC" id="3.4.21.-" evidence="7"/>
<dbReference type="InterPro" id="IPR051201">
    <property type="entry name" value="Chloro_Bact_Ser_Proteases"/>
</dbReference>
<evidence type="ECO:0000256" key="5">
    <source>
        <dbReference type="SAM" id="Phobius"/>
    </source>
</evidence>
<dbReference type="SUPFAM" id="SSF50156">
    <property type="entry name" value="PDZ domain-like"/>
    <property type="match status" value="1"/>
</dbReference>
<keyword evidence="3 7" id="KW-0378">Hydrolase</keyword>
<dbReference type="InterPro" id="IPR043504">
    <property type="entry name" value="Peptidase_S1_PA_chymotrypsin"/>
</dbReference>
<feature type="transmembrane region" description="Helical" evidence="5">
    <location>
        <begin position="129"/>
        <end position="152"/>
    </location>
</feature>
<feature type="region of interest" description="Disordered" evidence="4">
    <location>
        <begin position="1"/>
        <end position="55"/>
    </location>
</feature>
<dbReference type="GO" id="GO:0008233">
    <property type="term" value="F:peptidase activity"/>
    <property type="evidence" value="ECO:0007669"/>
    <property type="project" value="UniProtKB-KW"/>
</dbReference>
<dbReference type="InterPro" id="IPR036034">
    <property type="entry name" value="PDZ_sf"/>
</dbReference>
<comment type="caution">
    <text evidence="7">The sequence shown here is derived from an EMBL/GenBank/DDBJ whole genome shotgun (WGS) entry which is preliminary data.</text>
</comment>
<dbReference type="PRINTS" id="PR00834">
    <property type="entry name" value="PROTEASES2C"/>
</dbReference>
<evidence type="ECO:0000256" key="4">
    <source>
        <dbReference type="SAM" id="MobiDB-lite"/>
    </source>
</evidence>
<dbReference type="PANTHER" id="PTHR43343:SF3">
    <property type="entry name" value="PROTEASE DO-LIKE 8, CHLOROPLASTIC"/>
    <property type="match status" value="1"/>
</dbReference>
<name>A0ABW1R0N9_9ACTN</name>
<evidence type="ECO:0000313" key="7">
    <source>
        <dbReference type="EMBL" id="MFC6154314.1"/>
    </source>
</evidence>
<evidence type="ECO:0000256" key="3">
    <source>
        <dbReference type="ARBA" id="ARBA00022801"/>
    </source>
</evidence>
<dbReference type="PROSITE" id="PS50106">
    <property type="entry name" value="PDZ"/>
    <property type="match status" value="1"/>
</dbReference>
<keyword evidence="2 7" id="KW-0645">Protease</keyword>